<comment type="caution">
    <text evidence="2">The sequence shown here is derived from an EMBL/GenBank/DDBJ whole genome shotgun (WGS) entry which is preliminary data.</text>
</comment>
<feature type="domain" description="CheW-like" evidence="1">
    <location>
        <begin position="15"/>
        <end position="154"/>
    </location>
</feature>
<dbReference type="Pfam" id="PF01584">
    <property type="entry name" value="CheW"/>
    <property type="match status" value="1"/>
</dbReference>
<dbReference type="GO" id="GO:0006935">
    <property type="term" value="P:chemotaxis"/>
    <property type="evidence" value="ECO:0007669"/>
    <property type="project" value="InterPro"/>
</dbReference>
<dbReference type="PROSITE" id="PS50851">
    <property type="entry name" value="CHEW"/>
    <property type="match status" value="1"/>
</dbReference>
<evidence type="ECO:0000313" key="3">
    <source>
        <dbReference type="Proteomes" id="UP000233440"/>
    </source>
</evidence>
<gene>
    <name evidence="2" type="ORF">CWO92_02125</name>
</gene>
<protein>
    <recommendedName>
        <fullName evidence="1">CheW-like domain-containing protein</fullName>
    </recommendedName>
</protein>
<dbReference type="AlphaFoldDB" id="A0A2N3LQH5"/>
<dbReference type="PANTHER" id="PTHR47233:SF3">
    <property type="entry name" value="CHEMOTAXIS PROTEIN CHEV"/>
    <property type="match status" value="1"/>
</dbReference>
<accession>A0A2N3LQH5</accession>
<proteinExistence type="predicted"/>
<dbReference type="SUPFAM" id="SSF50341">
    <property type="entry name" value="CheW-like"/>
    <property type="match status" value="1"/>
</dbReference>
<sequence length="158" mass="18087">MTLENDVLLESYTDEMEIIEFQLRNNKFGIDVIKVKEIIQPLPVTYVPHAHPYMEGIVQLRGEVLPVIDLAKVLNIDQSEDELNEKYIVSEFKQGKVIFHVHEVSKIHRILRDQIELPDEMVASSGKQVIGIIKNADNMILMLDYESIISEMNPAATN</sequence>
<name>A0A2N3LQH5_9BACI</name>
<dbReference type="Gene3D" id="2.40.50.180">
    <property type="entry name" value="CheA-289, Domain 4"/>
    <property type="match status" value="1"/>
</dbReference>
<dbReference type="EMBL" id="PIQO01000001">
    <property type="protein sequence ID" value="PKR86870.1"/>
    <property type="molecule type" value="Genomic_DNA"/>
</dbReference>
<reference evidence="2 3" key="1">
    <citation type="submission" date="2017-11" db="EMBL/GenBank/DDBJ databases">
        <title>Bacillus camelliae sp. nov., isolated from pu'er tea.</title>
        <authorList>
            <person name="Niu L."/>
        </authorList>
    </citation>
    <scope>NUCLEOTIDE SEQUENCE [LARGE SCALE GENOMIC DNA]</scope>
    <source>
        <strain evidence="2 3">7578-1</strain>
    </source>
</reference>
<dbReference type="Gene3D" id="2.30.30.40">
    <property type="entry name" value="SH3 Domains"/>
    <property type="match status" value="1"/>
</dbReference>
<organism evidence="2 3">
    <name type="scientific">Heyndrickxia camelliae</name>
    <dbReference type="NCBI Taxonomy" id="1707093"/>
    <lineage>
        <taxon>Bacteria</taxon>
        <taxon>Bacillati</taxon>
        <taxon>Bacillota</taxon>
        <taxon>Bacilli</taxon>
        <taxon>Bacillales</taxon>
        <taxon>Bacillaceae</taxon>
        <taxon>Heyndrickxia</taxon>
    </lineage>
</organism>
<evidence type="ECO:0000313" key="2">
    <source>
        <dbReference type="EMBL" id="PKR86870.1"/>
    </source>
</evidence>
<dbReference type="SMART" id="SM00260">
    <property type="entry name" value="CheW"/>
    <property type="match status" value="1"/>
</dbReference>
<dbReference type="RefSeq" id="WP_101352520.1">
    <property type="nucleotide sequence ID" value="NZ_PIQO01000001.1"/>
</dbReference>
<keyword evidence="3" id="KW-1185">Reference proteome</keyword>
<dbReference type="GO" id="GO:0007165">
    <property type="term" value="P:signal transduction"/>
    <property type="evidence" value="ECO:0007669"/>
    <property type="project" value="InterPro"/>
</dbReference>
<dbReference type="PANTHER" id="PTHR47233">
    <property type="entry name" value="CHEMOTAXIS PROTEIN CHEV"/>
    <property type="match status" value="1"/>
</dbReference>
<dbReference type="InterPro" id="IPR002545">
    <property type="entry name" value="CheW-lke_dom"/>
</dbReference>
<dbReference type="InterPro" id="IPR036061">
    <property type="entry name" value="CheW-like_dom_sf"/>
</dbReference>
<evidence type="ECO:0000259" key="1">
    <source>
        <dbReference type="PROSITE" id="PS50851"/>
    </source>
</evidence>
<dbReference type="Proteomes" id="UP000233440">
    <property type="component" value="Unassembled WGS sequence"/>
</dbReference>
<dbReference type="OrthoDB" id="9806105at2"/>